<dbReference type="Gene3D" id="3.20.20.80">
    <property type="entry name" value="Glycosidases"/>
    <property type="match status" value="1"/>
</dbReference>
<accession>A0A1C4BI47</accession>
<dbReference type="InterPro" id="IPR014756">
    <property type="entry name" value="Ig_E-set"/>
</dbReference>
<dbReference type="Proteomes" id="UP000242818">
    <property type="component" value="Unassembled WGS sequence"/>
</dbReference>
<evidence type="ECO:0000259" key="4">
    <source>
        <dbReference type="SMART" id="SM00642"/>
    </source>
</evidence>
<dbReference type="RefSeq" id="WP_089709983.1">
    <property type="nucleotide sequence ID" value="NZ_FMAR01000003.1"/>
</dbReference>
<keyword evidence="3" id="KW-0732">Signal</keyword>
<dbReference type="SUPFAM" id="SSF51445">
    <property type="entry name" value="(Trans)glycosidases"/>
    <property type="match status" value="1"/>
</dbReference>
<evidence type="ECO:0000256" key="3">
    <source>
        <dbReference type="SAM" id="SignalP"/>
    </source>
</evidence>
<evidence type="ECO:0000313" key="5">
    <source>
        <dbReference type="EMBL" id="SCC06510.1"/>
    </source>
</evidence>
<dbReference type="PANTHER" id="PTHR10357:SF210">
    <property type="entry name" value="MALTODEXTRIN GLUCOSIDASE"/>
    <property type="match status" value="1"/>
</dbReference>
<name>A0A1C4BI47_9BACT</name>
<sequence length="616" mass="70718">MKRMVFLLATMWGLQAVAQQLPKLERIEPANWWVGMQYHQIQLIVHGAGIATRSVQMHYPGVQLLQVHPVENPNYLFIDLDITASALPGTFPIIFSKKGEKDLIYTYTLRARNNGIKAQGVTSKDLIYLIMPDRFANGDVTNDVVKGMAETTLQRDSMYDRHGGDIQGVIDHLDYLKDLGVTAVWLTPVVTNDEPHASYHGYASTENYKIDPRYGSNELYKKLADALHQRGMKLIQDLVHNHMGSNHWTVLDKPAKDWVHQWPTYTRSNFREQTIYDPYGAKADKKIMTDGWFDRHMPDMNENNPYLQKYITQSHIWWVEYAGVDGFRLDTYAYNDADFMAAWGKTIKTEYPQISIFGETLVHGMPNQVAFTQGNTVHRGFNTELPGVTDYQLLWAISDALNAKENSWDDGVVRLYNTLASDYQYQDPTRNVVFLDNHDVSRFYSVIGENTAKYKAALAWLLTTRGVPEIYYGTELMMKNFSNPDGLVREDFKGGWVKDSVNKFTPQGRNSAENSLFNYLRTLATYRRENTVLQTGKLMQYIPENGVYTYFRYDSSKTLMMIMNGNNRDTTITTARFEERTQGYSRAVNVITKENLPSIETVAVPAYTTLVLELRR</sequence>
<feature type="chain" id="PRO_5008689335" evidence="3">
    <location>
        <begin position="19"/>
        <end position="616"/>
    </location>
</feature>
<dbReference type="Pfam" id="PF00128">
    <property type="entry name" value="Alpha-amylase"/>
    <property type="match status" value="1"/>
</dbReference>
<dbReference type="STRING" id="1335309.GA0116948_103107"/>
<dbReference type="InterPro" id="IPR015171">
    <property type="entry name" value="Cyc-maltodext_N"/>
</dbReference>
<dbReference type="Pfam" id="PF10438">
    <property type="entry name" value="Cyc-maltodext_C"/>
    <property type="match status" value="1"/>
</dbReference>
<evidence type="ECO:0000313" key="6">
    <source>
        <dbReference type="Proteomes" id="UP000242818"/>
    </source>
</evidence>
<dbReference type="AlphaFoldDB" id="A0A1C4BI47"/>
<dbReference type="CDD" id="cd11340">
    <property type="entry name" value="AmyAc_bac_CMD_like_3"/>
    <property type="match status" value="1"/>
</dbReference>
<dbReference type="GO" id="GO:0016798">
    <property type="term" value="F:hydrolase activity, acting on glycosyl bonds"/>
    <property type="evidence" value="ECO:0007669"/>
    <property type="project" value="UniProtKB-KW"/>
</dbReference>
<dbReference type="InterPro" id="IPR013780">
    <property type="entry name" value="Glyco_hydro_b"/>
</dbReference>
<keyword evidence="6" id="KW-1185">Reference proteome</keyword>
<reference evidence="5 6" key="1">
    <citation type="submission" date="2016-08" db="EMBL/GenBank/DDBJ databases">
        <authorList>
            <person name="Seilhamer J.J."/>
        </authorList>
    </citation>
    <scope>NUCLEOTIDE SEQUENCE [LARGE SCALE GENOMIC DNA]</scope>
    <source>
        <strain evidence="5 6">A37T2</strain>
    </source>
</reference>
<keyword evidence="1" id="KW-0378">Hydrolase</keyword>
<dbReference type="OrthoDB" id="9806009at2"/>
<dbReference type="InterPro" id="IPR017853">
    <property type="entry name" value="GH"/>
</dbReference>
<dbReference type="PANTHER" id="PTHR10357">
    <property type="entry name" value="ALPHA-AMYLASE FAMILY MEMBER"/>
    <property type="match status" value="1"/>
</dbReference>
<proteinExistence type="predicted"/>
<keyword evidence="2 5" id="KW-0326">Glycosidase</keyword>
<protein>
    <submittedName>
        <fullName evidence="5">Glycosidase</fullName>
    </submittedName>
</protein>
<organism evidence="5 6">
    <name type="scientific">Chitinophaga costaii</name>
    <dbReference type="NCBI Taxonomy" id="1335309"/>
    <lineage>
        <taxon>Bacteria</taxon>
        <taxon>Pseudomonadati</taxon>
        <taxon>Bacteroidota</taxon>
        <taxon>Chitinophagia</taxon>
        <taxon>Chitinophagales</taxon>
        <taxon>Chitinophagaceae</taxon>
        <taxon>Chitinophaga</taxon>
    </lineage>
</organism>
<evidence type="ECO:0000256" key="1">
    <source>
        <dbReference type="ARBA" id="ARBA00022801"/>
    </source>
</evidence>
<dbReference type="SMART" id="SM00642">
    <property type="entry name" value="Aamy"/>
    <property type="match status" value="1"/>
</dbReference>
<dbReference type="SUPFAM" id="SSF51011">
    <property type="entry name" value="Glycosyl hydrolase domain"/>
    <property type="match status" value="1"/>
</dbReference>
<gene>
    <name evidence="5" type="ORF">GA0116948_103107</name>
</gene>
<dbReference type="GO" id="GO:0005975">
    <property type="term" value="P:carbohydrate metabolic process"/>
    <property type="evidence" value="ECO:0007669"/>
    <property type="project" value="InterPro"/>
</dbReference>
<dbReference type="Pfam" id="PF09087">
    <property type="entry name" value="Cyc-maltodext_N"/>
    <property type="match status" value="1"/>
</dbReference>
<feature type="domain" description="Glycosyl hydrolase family 13 catalytic" evidence="4">
    <location>
        <begin position="129"/>
        <end position="513"/>
    </location>
</feature>
<feature type="signal peptide" evidence="3">
    <location>
        <begin position="1"/>
        <end position="18"/>
    </location>
</feature>
<evidence type="ECO:0000256" key="2">
    <source>
        <dbReference type="ARBA" id="ARBA00023295"/>
    </source>
</evidence>
<dbReference type="InterPro" id="IPR013783">
    <property type="entry name" value="Ig-like_fold"/>
</dbReference>
<dbReference type="InterPro" id="IPR006047">
    <property type="entry name" value="GH13_cat_dom"/>
</dbReference>
<dbReference type="Gene3D" id="2.60.40.10">
    <property type="entry name" value="Immunoglobulins"/>
    <property type="match status" value="1"/>
</dbReference>
<dbReference type="Gene3D" id="2.60.40.1180">
    <property type="entry name" value="Golgi alpha-mannosidase II"/>
    <property type="match status" value="1"/>
</dbReference>
<dbReference type="SUPFAM" id="SSF81296">
    <property type="entry name" value="E set domains"/>
    <property type="match status" value="1"/>
</dbReference>
<dbReference type="EMBL" id="FMAR01000003">
    <property type="protein sequence ID" value="SCC06510.1"/>
    <property type="molecule type" value="Genomic_DNA"/>
</dbReference>
<dbReference type="InterPro" id="IPR019492">
    <property type="entry name" value="Cyclo-malto-dextrinase_C"/>
</dbReference>